<evidence type="ECO:0000259" key="2">
    <source>
        <dbReference type="Pfam" id="PF04773"/>
    </source>
</evidence>
<keyword evidence="5" id="KW-1185">Reference proteome</keyword>
<keyword evidence="1" id="KW-0472">Membrane</keyword>
<dbReference type="InterPro" id="IPR006860">
    <property type="entry name" value="FecR"/>
</dbReference>
<dbReference type="PANTHER" id="PTHR30273:SF2">
    <property type="entry name" value="PROTEIN FECR"/>
    <property type="match status" value="1"/>
</dbReference>
<feature type="transmembrane region" description="Helical" evidence="1">
    <location>
        <begin position="79"/>
        <end position="100"/>
    </location>
</feature>
<accession>A0ABV2CWM6</accession>
<dbReference type="PIRSF" id="PIRSF018266">
    <property type="entry name" value="FecR"/>
    <property type="match status" value="1"/>
</dbReference>
<sequence>MASDGTIRAEALDWAVRTGDPSFADWDAFVLWLEADPAHALAYDAVSASVSDAADLIAKAGPANDDGPAAEPVRHRRPAWLAGGLAALTLVAGISTFFAAQRDLYLVETPPGETRTVALESGTRVELAGGTTIAFDRDDARYARLDHGQALFTVRHDAERPFEVNVGEERLVDLGTVFDVSSDASGLKVAVAEGAVSFDPEGAAVRIGPGQALRRPAGSNELVLVDVPPQEVGEWRDGRLTFEATPLDEVAARLTRATGVVYAAAPGGALVSGSILTASLREDPAAIGPLLGVAVRREGGRWVIGGR</sequence>
<feature type="domain" description="FecR N-terminal" evidence="3">
    <location>
        <begin position="10"/>
        <end position="47"/>
    </location>
</feature>
<organism evidence="4 5">
    <name type="scientific">Novosphingobium kalidii</name>
    <dbReference type="NCBI Taxonomy" id="3230299"/>
    <lineage>
        <taxon>Bacteria</taxon>
        <taxon>Pseudomonadati</taxon>
        <taxon>Pseudomonadota</taxon>
        <taxon>Alphaproteobacteria</taxon>
        <taxon>Sphingomonadales</taxon>
        <taxon>Sphingomonadaceae</taxon>
        <taxon>Novosphingobium</taxon>
    </lineage>
</organism>
<dbReference type="Pfam" id="PF04773">
    <property type="entry name" value="FecR"/>
    <property type="match status" value="1"/>
</dbReference>
<gene>
    <name evidence="4" type="ORF">ABVV53_00770</name>
</gene>
<dbReference type="Pfam" id="PF16220">
    <property type="entry name" value="DUF4880"/>
    <property type="match status" value="1"/>
</dbReference>
<evidence type="ECO:0000256" key="1">
    <source>
        <dbReference type="SAM" id="Phobius"/>
    </source>
</evidence>
<keyword evidence="1" id="KW-1133">Transmembrane helix</keyword>
<dbReference type="InterPro" id="IPR032623">
    <property type="entry name" value="FecR_N"/>
</dbReference>
<dbReference type="InterPro" id="IPR012373">
    <property type="entry name" value="Ferrdict_sens_TM"/>
</dbReference>
<comment type="caution">
    <text evidence="4">The sequence shown here is derived from an EMBL/GenBank/DDBJ whole genome shotgun (WGS) entry which is preliminary data.</text>
</comment>
<dbReference type="Proteomes" id="UP001548713">
    <property type="component" value="Unassembled WGS sequence"/>
</dbReference>
<evidence type="ECO:0000313" key="5">
    <source>
        <dbReference type="Proteomes" id="UP001548713"/>
    </source>
</evidence>
<keyword evidence="1" id="KW-0812">Transmembrane</keyword>
<name>A0ABV2CWM6_9SPHN</name>
<dbReference type="RefSeq" id="WP_353982414.1">
    <property type="nucleotide sequence ID" value="NZ_JBEWLY010000003.1"/>
</dbReference>
<dbReference type="PANTHER" id="PTHR30273">
    <property type="entry name" value="PERIPLASMIC SIGNAL SENSOR AND SIGMA FACTOR ACTIVATOR FECR-RELATED"/>
    <property type="match status" value="1"/>
</dbReference>
<reference evidence="4 5" key="1">
    <citation type="submission" date="2024-07" db="EMBL/GenBank/DDBJ databases">
        <title>Novosphingobium kalidii RD2P27.</title>
        <authorList>
            <person name="Sun J.-Q."/>
        </authorList>
    </citation>
    <scope>NUCLEOTIDE SEQUENCE [LARGE SCALE GENOMIC DNA]</scope>
    <source>
        <strain evidence="4 5">RD2P27</strain>
    </source>
</reference>
<dbReference type="Gene3D" id="2.60.120.1440">
    <property type="match status" value="1"/>
</dbReference>
<dbReference type="EMBL" id="JBEWLY010000003">
    <property type="protein sequence ID" value="MET1754001.1"/>
    <property type="molecule type" value="Genomic_DNA"/>
</dbReference>
<evidence type="ECO:0000259" key="3">
    <source>
        <dbReference type="Pfam" id="PF16220"/>
    </source>
</evidence>
<feature type="domain" description="FecR protein" evidence="2">
    <location>
        <begin position="107"/>
        <end position="196"/>
    </location>
</feature>
<evidence type="ECO:0000313" key="4">
    <source>
        <dbReference type="EMBL" id="MET1754001.1"/>
    </source>
</evidence>
<protein>
    <submittedName>
        <fullName evidence="4">FecR domain-containing protein</fullName>
    </submittedName>
</protein>
<proteinExistence type="predicted"/>